<keyword evidence="2" id="KW-1185">Reference proteome</keyword>
<organism evidence="1 2">
    <name type="scientific">Aspergillus viridinutans</name>
    <dbReference type="NCBI Taxonomy" id="75553"/>
    <lineage>
        <taxon>Eukaryota</taxon>
        <taxon>Fungi</taxon>
        <taxon>Dikarya</taxon>
        <taxon>Ascomycota</taxon>
        <taxon>Pezizomycotina</taxon>
        <taxon>Eurotiomycetes</taxon>
        <taxon>Eurotiomycetidae</taxon>
        <taxon>Eurotiales</taxon>
        <taxon>Aspergillaceae</taxon>
        <taxon>Aspergillus</taxon>
        <taxon>Aspergillus subgen. Fumigati</taxon>
    </lineage>
</organism>
<comment type="caution">
    <text evidence="1">The sequence shown here is derived from an EMBL/GenBank/DDBJ whole genome shotgun (WGS) entry which is preliminary data.</text>
</comment>
<dbReference type="Proteomes" id="UP000710440">
    <property type="component" value="Unassembled WGS sequence"/>
</dbReference>
<evidence type="ECO:0000313" key="1">
    <source>
        <dbReference type="EMBL" id="GIK04248.1"/>
    </source>
</evidence>
<gene>
    <name evidence="1" type="ORF">Aspvir_008327</name>
</gene>
<reference evidence="1 2" key="1">
    <citation type="submission" date="2021-02" db="EMBL/GenBank/DDBJ databases">
        <title>Pan-genome distribution and transcriptional activeness of fungal secondary metabolism genes in Aspergillus section Fumigati.</title>
        <authorList>
            <person name="Takahashi H."/>
            <person name="Umemura M."/>
            <person name="Ninomiya A."/>
            <person name="Kusuya Y."/>
            <person name="Urayama S."/>
            <person name="Shimizu M."/>
            <person name="Watanabe A."/>
            <person name="Kamei K."/>
            <person name="Yaguchi T."/>
            <person name="Hagiwara D."/>
        </authorList>
    </citation>
    <scope>NUCLEOTIDE SEQUENCE [LARGE SCALE GENOMIC DNA]</scope>
    <source>
        <strain evidence="1 2">IFM 47045</strain>
    </source>
</reference>
<evidence type="ECO:0000313" key="2">
    <source>
        <dbReference type="Proteomes" id="UP000710440"/>
    </source>
</evidence>
<accession>A0A9P3C107</accession>
<proteinExistence type="predicted"/>
<dbReference type="EMBL" id="BOPL01000006">
    <property type="protein sequence ID" value="GIK04248.1"/>
    <property type="molecule type" value="Genomic_DNA"/>
</dbReference>
<sequence>MPHPPLNIVECRAVIRYKPCLIFNDNEVPYVIWFEDALLLYGVPTVLFDLYILVLDIDIAADYLIKAGWTVDTQSPRRVGNAEVKTRQQRLMTPDSQTTTVLLLASDWKFPLTDDSTLERLFLEELPDQTLSFPSLSGFLDALIETWLDSDDDSVLLHLAVQINYLYGHAPALKERSFANQMKYEHRQFHFDVLAGMSTTLPFRKHQRGIRDALLQGRYELQECSAPRDNDDFFNPWKNVRLPPPPES</sequence>
<protein>
    <submittedName>
        <fullName evidence="1">Uncharacterized protein</fullName>
    </submittedName>
</protein>
<dbReference type="RefSeq" id="XP_043127434.1">
    <property type="nucleotide sequence ID" value="XM_043271499.1"/>
</dbReference>
<dbReference type="AlphaFoldDB" id="A0A9P3C107"/>
<dbReference type="OrthoDB" id="2730545at2759"/>
<dbReference type="GeneID" id="66936309"/>
<name>A0A9P3C107_ASPVI</name>